<sequence>MLKRILLLLVLAALAVGGYIKGKEYLEHRAAQQQKRSEIAEVVSDFEWDDYSYRSVSYLTSYGSFAITNAPSMSGLPADQFVLIPGKIPVNRDNVLDVVTQAELMPVVIPGGAEFPAQDAR</sequence>
<proteinExistence type="predicted"/>
<reference evidence="1 2" key="1">
    <citation type="submission" date="2016-11" db="EMBL/GenBank/DDBJ databases">
        <authorList>
            <person name="Jaros S."/>
            <person name="Januszkiewicz K."/>
            <person name="Wedrychowicz H."/>
        </authorList>
    </citation>
    <scope>NUCLEOTIDE SEQUENCE [LARGE SCALE GENOMIC DNA]</scope>
    <source>
        <strain evidence="1 2">DSM 18772</strain>
    </source>
</reference>
<dbReference type="InParanoid" id="A0A1M6BZR4"/>
<dbReference type="EMBL" id="FQYR01000002">
    <property type="protein sequence ID" value="SHI54101.1"/>
    <property type="molecule type" value="Genomic_DNA"/>
</dbReference>
<dbReference type="RefSeq" id="WP_143157778.1">
    <property type="nucleotide sequence ID" value="NZ_FQYR01000002.1"/>
</dbReference>
<dbReference type="Proteomes" id="UP000184510">
    <property type="component" value="Unassembled WGS sequence"/>
</dbReference>
<accession>A0A1M6BZR4</accession>
<keyword evidence="2" id="KW-1185">Reference proteome</keyword>
<evidence type="ECO:0000313" key="2">
    <source>
        <dbReference type="Proteomes" id="UP000184510"/>
    </source>
</evidence>
<organism evidence="1 2">
    <name type="scientific">Rubritalea squalenifaciens DSM 18772</name>
    <dbReference type="NCBI Taxonomy" id="1123071"/>
    <lineage>
        <taxon>Bacteria</taxon>
        <taxon>Pseudomonadati</taxon>
        <taxon>Verrucomicrobiota</taxon>
        <taxon>Verrucomicrobiia</taxon>
        <taxon>Verrucomicrobiales</taxon>
        <taxon>Rubritaleaceae</taxon>
        <taxon>Rubritalea</taxon>
    </lineage>
</organism>
<dbReference type="AlphaFoldDB" id="A0A1M6BZR4"/>
<name>A0A1M6BZR4_9BACT</name>
<gene>
    <name evidence="1" type="ORF">SAMN02745181_0348</name>
</gene>
<evidence type="ECO:0000313" key="1">
    <source>
        <dbReference type="EMBL" id="SHI54101.1"/>
    </source>
</evidence>
<protein>
    <submittedName>
        <fullName evidence="1">Uncharacterized protein</fullName>
    </submittedName>
</protein>